<evidence type="ECO:0000256" key="1">
    <source>
        <dbReference type="ARBA" id="ARBA00023002"/>
    </source>
</evidence>
<dbReference type="OrthoDB" id="542013at2759"/>
<dbReference type="PRINTS" id="PR00081">
    <property type="entry name" value="GDHRDH"/>
</dbReference>
<reference evidence="2" key="1">
    <citation type="journal article" date="2019" name="Environ. Microbiol.">
        <title>Fungal ecological strategies reflected in gene transcription - a case study of two litter decomposers.</title>
        <authorList>
            <person name="Barbi F."/>
            <person name="Kohler A."/>
            <person name="Barry K."/>
            <person name="Baskaran P."/>
            <person name="Daum C."/>
            <person name="Fauchery L."/>
            <person name="Ihrmark K."/>
            <person name="Kuo A."/>
            <person name="LaButti K."/>
            <person name="Lipzen A."/>
            <person name="Morin E."/>
            <person name="Grigoriev I.V."/>
            <person name="Henrissat B."/>
            <person name="Lindahl B."/>
            <person name="Martin F."/>
        </authorList>
    </citation>
    <scope>NUCLEOTIDE SEQUENCE</scope>
    <source>
        <strain evidence="2">JB14</strain>
    </source>
</reference>
<dbReference type="EMBL" id="ML769427">
    <property type="protein sequence ID" value="KAE9403248.1"/>
    <property type="molecule type" value="Genomic_DNA"/>
</dbReference>
<dbReference type="InterPro" id="IPR002347">
    <property type="entry name" value="SDR_fam"/>
</dbReference>
<keyword evidence="1" id="KW-0560">Oxidoreductase</keyword>
<keyword evidence="3" id="KW-1185">Reference proteome</keyword>
<protein>
    <submittedName>
        <fullName evidence="2">NAD(P)-binding protein</fullName>
    </submittedName>
</protein>
<dbReference type="Proteomes" id="UP000799118">
    <property type="component" value="Unassembled WGS sequence"/>
</dbReference>
<organism evidence="2 3">
    <name type="scientific">Gymnopus androsaceus JB14</name>
    <dbReference type="NCBI Taxonomy" id="1447944"/>
    <lineage>
        <taxon>Eukaryota</taxon>
        <taxon>Fungi</taxon>
        <taxon>Dikarya</taxon>
        <taxon>Basidiomycota</taxon>
        <taxon>Agaricomycotina</taxon>
        <taxon>Agaricomycetes</taxon>
        <taxon>Agaricomycetidae</taxon>
        <taxon>Agaricales</taxon>
        <taxon>Marasmiineae</taxon>
        <taxon>Omphalotaceae</taxon>
        <taxon>Gymnopus</taxon>
    </lineage>
</organism>
<evidence type="ECO:0000313" key="2">
    <source>
        <dbReference type="EMBL" id="KAE9403248.1"/>
    </source>
</evidence>
<dbReference type="PANTHER" id="PTHR43157:SF31">
    <property type="entry name" value="PHOSPHATIDYLINOSITOL-GLYCAN BIOSYNTHESIS CLASS F PROTEIN"/>
    <property type="match status" value="1"/>
</dbReference>
<name>A0A6A4I1F0_9AGAR</name>
<accession>A0A6A4I1F0</accession>
<dbReference type="AlphaFoldDB" id="A0A6A4I1F0"/>
<proteinExistence type="predicted"/>
<dbReference type="InterPro" id="IPR036291">
    <property type="entry name" value="NAD(P)-bd_dom_sf"/>
</dbReference>
<dbReference type="Pfam" id="PF00106">
    <property type="entry name" value="adh_short"/>
    <property type="match status" value="1"/>
</dbReference>
<dbReference type="Gene3D" id="3.40.50.720">
    <property type="entry name" value="NAD(P)-binding Rossmann-like Domain"/>
    <property type="match status" value="1"/>
</dbReference>
<sequence length="325" mass="35702">MARTPLPAGLSYRGKTALVTGANSGLGYALATLLLRHDISFLILGVRTVEKGESTKARLLQEPTTKARKDAPEIVFYTMDMLSAESVVEFSEQILTQVPKLDIAILNAGIMPFTFTKSSFTENESSYQVNHLSTAMLAVYLLPLLKKSSAPGQPTHLTIIGSALQLSSTFLKKPIPDSISIQEYMNDPKNSSNFNSRYSDSKLLIGMFTRELATRVDPAQVIIHDVDPGILDTDIGRDMPGAFKQAAKAFAWMIAKPPLVGAAVVLHAVGRGKESHGKFIDVEKVKPSVSFKDVEKGKRMTGKNWEETMEIIDRFNPESMKRALE</sequence>
<dbReference type="SUPFAM" id="SSF51735">
    <property type="entry name" value="NAD(P)-binding Rossmann-fold domains"/>
    <property type="match status" value="1"/>
</dbReference>
<dbReference type="PANTHER" id="PTHR43157">
    <property type="entry name" value="PHOSPHATIDYLINOSITOL-GLYCAN BIOSYNTHESIS CLASS F PROTEIN-RELATED"/>
    <property type="match status" value="1"/>
</dbReference>
<evidence type="ECO:0000313" key="3">
    <source>
        <dbReference type="Proteomes" id="UP000799118"/>
    </source>
</evidence>
<gene>
    <name evidence="2" type="ORF">BT96DRAFT_990493</name>
</gene>
<dbReference type="GO" id="GO:0016491">
    <property type="term" value="F:oxidoreductase activity"/>
    <property type="evidence" value="ECO:0007669"/>
    <property type="project" value="UniProtKB-KW"/>
</dbReference>